<dbReference type="InterPro" id="IPR051922">
    <property type="entry name" value="Bact_Sporulation_Assoc"/>
</dbReference>
<dbReference type="EMBL" id="QAXS01000011">
    <property type="protein sequence ID" value="PTV99294.1"/>
    <property type="molecule type" value="Genomic_DNA"/>
</dbReference>
<dbReference type="OrthoDB" id="9794671at2"/>
<feature type="domain" description="Sporulation stage II protein D amidase enhancer LytB N-terminal" evidence="2">
    <location>
        <begin position="412"/>
        <end position="501"/>
    </location>
</feature>
<dbReference type="InterPro" id="IPR019734">
    <property type="entry name" value="TPR_rpt"/>
</dbReference>
<gene>
    <name evidence="3" type="ORF">C8C76_11112</name>
</gene>
<dbReference type="Gene3D" id="1.25.40.10">
    <property type="entry name" value="Tetratricopeptide repeat domain"/>
    <property type="match status" value="2"/>
</dbReference>
<keyword evidence="1" id="KW-0802">TPR repeat</keyword>
<dbReference type="RefSeq" id="WP_108139638.1">
    <property type="nucleotide sequence ID" value="NZ_QAXS01000011.1"/>
</dbReference>
<evidence type="ECO:0000313" key="4">
    <source>
        <dbReference type="Proteomes" id="UP000244089"/>
    </source>
</evidence>
<accession>A0A2T5RK78</accession>
<dbReference type="InterPro" id="IPR011990">
    <property type="entry name" value="TPR-like_helical_dom_sf"/>
</dbReference>
<name>A0A2T5RK78_9FIRM</name>
<sequence length="697" mass="81137">MKKVFRLIIISALLLGILIPVADHFYQQEEKLAVTMAQESRDRTINELFKLAKEAYYEGNYSAAENYYQEIIELSPFNLESRRNLAVVYNDQNKLQAENKTRMQLTILSNQNQDYLDLAVNFYELNNQLASNYILENKFDEQLEQESMLYQKYYYLIKNNLDLDNLDKAEEYLMKITNLKVNQSEVYLLSAELNRKKNNFKQAFNNYQSAYEANRGQTYLFKNMAEMLELAGEEIEAYNYWQRTLSYGWYRDLAYQKINQYQDKYPQLKPDDEDQEEPEEINPFTLEASWREVKELKNQKENQMLRIGLQENNEHLLFQYSGSFSVVYDGKIIYRGEPRKNYLLEIEAGSIFIRTEEERVRLGSSDLEYQIYSSQQNYSFYVYNINYGQGYFWQGSGNRQYRGNMIIKGEGEEFTLINQIELTPYLISVVPSEIYASWPEEALKAQAVAARSYTLSNLGRHSSDGYDLCSSVHCAAYNGIMSENERTTEAVLSTQGESAVYEGRVIEAVFSSNSGGFTERSDQIWSADLHYLRGANQMKNDDYDFPLAPVELQQWLLSSPESYSKDFGSSNYRWQLRVPAEVIEYRSELNKIRKIEVNERAQGGTITSLTIYSDQESKDYSVSQIRRVLGGLKSSRFYFDSHYDQNGYLKELYVYGSGWGHNLGLDQSASAGMGAAGWNYQEIIKHFYPGVEIEKIN</sequence>
<proteinExistence type="predicted"/>
<dbReference type="SUPFAM" id="SSF48452">
    <property type="entry name" value="TPR-like"/>
    <property type="match status" value="1"/>
</dbReference>
<dbReference type="Proteomes" id="UP000244089">
    <property type="component" value="Unassembled WGS sequence"/>
</dbReference>
<dbReference type="AlphaFoldDB" id="A0A2T5RK78"/>
<dbReference type="SMART" id="SM00028">
    <property type="entry name" value="TPR"/>
    <property type="match status" value="2"/>
</dbReference>
<feature type="repeat" description="TPR" evidence="1">
    <location>
        <begin position="45"/>
        <end position="78"/>
    </location>
</feature>
<dbReference type="GO" id="GO:0030435">
    <property type="term" value="P:sporulation resulting in formation of a cellular spore"/>
    <property type="evidence" value="ECO:0007669"/>
    <property type="project" value="InterPro"/>
</dbReference>
<protein>
    <submittedName>
        <fullName evidence="3">SpoIID/LytB domain protein</fullName>
    </submittedName>
</protein>
<dbReference type="PANTHER" id="PTHR30032">
    <property type="entry name" value="N-ACETYLMURAMOYL-L-ALANINE AMIDASE-RELATED"/>
    <property type="match status" value="1"/>
</dbReference>
<dbReference type="PROSITE" id="PS50005">
    <property type="entry name" value="TPR"/>
    <property type="match status" value="1"/>
</dbReference>
<dbReference type="InterPro" id="IPR013486">
    <property type="entry name" value="SpoIID/LytB"/>
</dbReference>
<evidence type="ECO:0000256" key="1">
    <source>
        <dbReference type="PROSITE-ProRule" id="PRU00339"/>
    </source>
</evidence>
<reference evidence="3 4" key="1">
    <citation type="submission" date="2018-04" db="EMBL/GenBank/DDBJ databases">
        <title>Subsurface microbial communities from deep shales in Ohio and West Virginia, USA.</title>
        <authorList>
            <person name="Wrighton K."/>
        </authorList>
    </citation>
    <scope>NUCLEOTIDE SEQUENCE [LARGE SCALE GENOMIC DNA]</scope>
    <source>
        <strain evidence="3 4">WC1</strain>
    </source>
</reference>
<comment type="caution">
    <text evidence="3">The sequence shown here is derived from an EMBL/GenBank/DDBJ whole genome shotgun (WGS) entry which is preliminary data.</text>
</comment>
<dbReference type="InterPro" id="IPR013693">
    <property type="entry name" value="SpoIID/LytB_N"/>
</dbReference>
<dbReference type="GO" id="GO:0030288">
    <property type="term" value="C:outer membrane-bounded periplasmic space"/>
    <property type="evidence" value="ECO:0007669"/>
    <property type="project" value="TreeGrafter"/>
</dbReference>
<organism evidence="3 4">
    <name type="scientific">Halanaerobium saccharolyticum</name>
    <dbReference type="NCBI Taxonomy" id="43595"/>
    <lineage>
        <taxon>Bacteria</taxon>
        <taxon>Bacillati</taxon>
        <taxon>Bacillota</taxon>
        <taxon>Clostridia</taxon>
        <taxon>Halanaerobiales</taxon>
        <taxon>Halanaerobiaceae</taxon>
        <taxon>Halanaerobium</taxon>
    </lineage>
</organism>
<dbReference type="PANTHER" id="PTHR30032:SF4">
    <property type="entry name" value="AMIDASE ENHANCER"/>
    <property type="match status" value="1"/>
</dbReference>
<evidence type="ECO:0000313" key="3">
    <source>
        <dbReference type="EMBL" id="PTV99294.1"/>
    </source>
</evidence>
<evidence type="ECO:0000259" key="2">
    <source>
        <dbReference type="Pfam" id="PF08486"/>
    </source>
</evidence>
<dbReference type="Pfam" id="PF08486">
    <property type="entry name" value="SpoIID"/>
    <property type="match status" value="1"/>
</dbReference>
<dbReference type="NCBIfam" id="TIGR02669">
    <property type="entry name" value="SpoIID_LytB"/>
    <property type="match status" value="1"/>
</dbReference>